<reference evidence="3" key="1">
    <citation type="submission" date="2017-01" db="EMBL/GenBank/DDBJ databases">
        <authorList>
            <person name="Varghese N."/>
            <person name="Submissions S."/>
        </authorList>
    </citation>
    <scope>NUCLEOTIDE SEQUENCE [LARGE SCALE GENOMIC DNA]</scope>
    <source>
        <strain evidence="3">DM9</strain>
    </source>
</reference>
<gene>
    <name evidence="2" type="ORF">SAMN05421545_3123</name>
</gene>
<evidence type="ECO:0000313" key="3">
    <source>
        <dbReference type="Proteomes" id="UP000185924"/>
    </source>
</evidence>
<feature type="compositionally biased region" description="Polar residues" evidence="1">
    <location>
        <begin position="20"/>
        <end position="45"/>
    </location>
</feature>
<dbReference type="OrthoDB" id="853677at2"/>
<evidence type="ECO:0000313" key="2">
    <source>
        <dbReference type="EMBL" id="SIR32307.1"/>
    </source>
</evidence>
<organism evidence="2 3">
    <name type="scientific">Pontibacter lucknowensis</name>
    <dbReference type="NCBI Taxonomy" id="1077936"/>
    <lineage>
        <taxon>Bacteria</taxon>
        <taxon>Pseudomonadati</taxon>
        <taxon>Bacteroidota</taxon>
        <taxon>Cytophagia</taxon>
        <taxon>Cytophagales</taxon>
        <taxon>Hymenobacteraceae</taxon>
        <taxon>Pontibacter</taxon>
    </lineage>
</organism>
<dbReference type="RefSeq" id="WP_007652037.1">
    <property type="nucleotide sequence ID" value="NZ_FTNM01000005.1"/>
</dbReference>
<dbReference type="Proteomes" id="UP000185924">
    <property type="component" value="Unassembled WGS sequence"/>
</dbReference>
<evidence type="ECO:0000256" key="1">
    <source>
        <dbReference type="SAM" id="MobiDB-lite"/>
    </source>
</evidence>
<dbReference type="AlphaFoldDB" id="A0A1N6ZZN7"/>
<keyword evidence="3" id="KW-1185">Reference proteome</keyword>
<name>A0A1N6ZZN7_9BACT</name>
<sequence length="81" mass="9289">MTEPDKTLKEALFRSHQATEKANQAQNKLYNMSTGQQAGETQGNSIPELHESPRNLLQSWDTLRQLDEALEDKKPNHERKS</sequence>
<accession>A0A1N6ZZN7</accession>
<protein>
    <submittedName>
        <fullName evidence="2">Uncharacterized protein</fullName>
    </submittedName>
</protein>
<proteinExistence type="predicted"/>
<dbReference type="EMBL" id="FTNM01000005">
    <property type="protein sequence ID" value="SIR32307.1"/>
    <property type="molecule type" value="Genomic_DNA"/>
</dbReference>
<feature type="region of interest" description="Disordered" evidence="1">
    <location>
        <begin position="15"/>
        <end position="56"/>
    </location>
</feature>